<dbReference type="PRINTS" id="PR00615">
    <property type="entry name" value="CCAATSUBUNTA"/>
</dbReference>
<evidence type="ECO:0000256" key="2">
    <source>
        <dbReference type="ARBA" id="ARBA00023015"/>
    </source>
</evidence>
<accession>A0A835C842</accession>
<gene>
    <name evidence="5" type="ORF">G2W53_015449</name>
</gene>
<keyword evidence="3" id="KW-0804">Transcription</keyword>
<feature type="domain" description="Transcription factor CBF/NF-Y/archaeal histone" evidence="4">
    <location>
        <begin position="55"/>
        <end position="95"/>
    </location>
</feature>
<reference evidence="5" key="1">
    <citation type="submission" date="2020-09" db="EMBL/GenBank/DDBJ databases">
        <title>Genome-Enabled Discovery of Anthraquinone Biosynthesis in Senna tora.</title>
        <authorList>
            <person name="Kang S.-H."/>
            <person name="Pandey R.P."/>
            <person name="Lee C.-M."/>
            <person name="Sim J.-S."/>
            <person name="Jeong J.-T."/>
            <person name="Choi B.-S."/>
            <person name="Jung M."/>
            <person name="Ginzburg D."/>
            <person name="Zhao K."/>
            <person name="Won S.Y."/>
            <person name="Oh T.-J."/>
            <person name="Yu Y."/>
            <person name="Kim N.-H."/>
            <person name="Lee O.R."/>
            <person name="Lee T.-H."/>
            <person name="Bashyal P."/>
            <person name="Kim T.-S."/>
            <person name="Lee W.-H."/>
            <person name="Kawkins C."/>
            <person name="Kim C.-K."/>
            <person name="Kim J.S."/>
            <person name="Ahn B.O."/>
            <person name="Rhee S.Y."/>
            <person name="Sohng J.K."/>
        </authorList>
    </citation>
    <scope>NUCLEOTIDE SEQUENCE</scope>
    <source>
        <tissue evidence="5">Leaf</tissue>
    </source>
</reference>
<dbReference type="Proteomes" id="UP000634136">
    <property type="component" value="Unassembled WGS sequence"/>
</dbReference>
<dbReference type="InterPro" id="IPR009072">
    <property type="entry name" value="Histone-fold"/>
</dbReference>
<dbReference type="PANTHER" id="PTHR11064:SF115">
    <property type="entry name" value="NUCLEAR TRANSCRIPTION FACTOR Y SUBUNIT B-9"/>
    <property type="match status" value="1"/>
</dbReference>
<comment type="similarity">
    <text evidence="1">Belongs to the NFYB/HAP3 subunit family.</text>
</comment>
<name>A0A835C842_9FABA</name>
<dbReference type="InterPro" id="IPR003958">
    <property type="entry name" value="CBFA_NFYB_domain"/>
</dbReference>
<dbReference type="AlphaFoldDB" id="A0A835C842"/>
<evidence type="ECO:0000313" key="6">
    <source>
        <dbReference type="Proteomes" id="UP000634136"/>
    </source>
</evidence>
<evidence type="ECO:0000259" key="4">
    <source>
        <dbReference type="Pfam" id="PF00808"/>
    </source>
</evidence>
<dbReference type="GO" id="GO:0000978">
    <property type="term" value="F:RNA polymerase II cis-regulatory region sequence-specific DNA binding"/>
    <property type="evidence" value="ECO:0007669"/>
    <property type="project" value="TreeGrafter"/>
</dbReference>
<organism evidence="5 6">
    <name type="scientific">Senna tora</name>
    <dbReference type="NCBI Taxonomy" id="362788"/>
    <lineage>
        <taxon>Eukaryota</taxon>
        <taxon>Viridiplantae</taxon>
        <taxon>Streptophyta</taxon>
        <taxon>Embryophyta</taxon>
        <taxon>Tracheophyta</taxon>
        <taxon>Spermatophyta</taxon>
        <taxon>Magnoliopsida</taxon>
        <taxon>eudicotyledons</taxon>
        <taxon>Gunneridae</taxon>
        <taxon>Pentapetalae</taxon>
        <taxon>rosids</taxon>
        <taxon>fabids</taxon>
        <taxon>Fabales</taxon>
        <taxon>Fabaceae</taxon>
        <taxon>Caesalpinioideae</taxon>
        <taxon>Cassia clade</taxon>
        <taxon>Senna</taxon>
    </lineage>
</organism>
<proteinExistence type="inferred from homology"/>
<comment type="caution">
    <text evidence="5">The sequence shown here is derived from an EMBL/GenBank/DDBJ whole genome shotgun (WGS) entry which is preliminary data.</text>
</comment>
<dbReference type="PANTHER" id="PTHR11064">
    <property type="entry name" value="CCAAT-BINDING TRANSCRIPTION FACTOR-RELATED"/>
    <property type="match status" value="1"/>
</dbReference>
<dbReference type="Gene3D" id="1.10.20.10">
    <property type="entry name" value="Histone, subunit A"/>
    <property type="match status" value="1"/>
</dbReference>
<dbReference type="GO" id="GO:0001228">
    <property type="term" value="F:DNA-binding transcription activator activity, RNA polymerase II-specific"/>
    <property type="evidence" value="ECO:0007669"/>
    <property type="project" value="InterPro"/>
</dbReference>
<dbReference type="SUPFAM" id="SSF47113">
    <property type="entry name" value="Histone-fold"/>
    <property type="match status" value="1"/>
</dbReference>
<dbReference type="OrthoDB" id="1426594at2759"/>
<dbReference type="GO" id="GO:0016602">
    <property type="term" value="C:CCAAT-binding factor complex"/>
    <property type="evidence" value="ECO:0007669"/>
    <property type="project" value="InterPro"/>
</dbReference>
<keyword evidence="2" id="KW-0805">Transcription regulation</keyword>
<sequence length="191" mass="21161">MEPSKVERVINGPVSIEWAMLNIGSYFNILPMEILANQNQDVHATNAGINEEQLAPHTLHVCVSAFIRFITNKANERCEQDCRIIVTSDDILWAVRNLGFNDYVEPLTTFLSRLRESEGGHYTAHGLKPLAPQHLPPLPPMSQPLEPPSQGHFLLDPNLNMMGGSFHSGGLGENTLSNATINDNLSNQHET</sequence>
<protein>
    <submittedName>
        <fullName evidence="5">Nuclear transcription factor Y subunit B-9</fullName>
    </submittedName>
</protein>
<dbReference type="GO" id="GO:0046982">
    <property type="term" value="F:protein heterodimerization activity"/>
    <property type="evidence" value="ECO:0007669"/>
    <property type="project" value="InterPro"/>
</dbReference>
<dbReference type="InterPro" id="IPR027113">
    <property type="entry name" value="Transc_fact_NFYB/HAP3"/>
</dbReference>
<evidence type="ECO:0000313" key="5">
    <source>
        <dbReference type="EMBL" id="KAF7833116.1"/>
    </source>
</evidence>
<evidence type="ECO:0000256" key="1">
    <source>
        <dbReference type="ARBA" id="ARBA00009053"/>
    </source>
</evidence>
<evidence type="ECO:0000256" key="3">
    <source>
        <dbReference type="ARBA" id="ARBA00023163"/>
    </source>
</evidence>
<dbReference type="EMBL" id="JAAIUW010000005">
    <property type="protein sequence ID" value="KAF7833116.1"/>
    <property type="molecule type" value="Genomic_DNA"/>
</dbReference>
<dbReference type="Pfam" id="PF00808">
    <property type="entry name" value="CBFD_NFYB_HMF"/>
    <property type="match status" value="1"/>
</dbReference>
<keyword evidence="6" id="KW-1185">Reference proteome</keyword>